<dbReference type="InterPro" id="IPR036047">
    <property type="entry name" value="F-box-like_dom_sf"/>
</dbReference>
<dbReference type="Proteomes" id="UP000596276">
    <property type="component" value="Chromosome 7"/>
</dbReference>
<dbReference type="Gene3D" id="1.20.1280.50">
    <property type="match status" value="1"/>
</dbReference>
<dbReference type="PROSITE" id="PS50181">
    <property type="entry name" value="FBOX"/>
    <property type="match status" value="1"/>
</dbReference>
<dbReference type="Pfam" id="PF00646">
    <property type="entry name" value="F-box"/>
    <property type="match status" value="1"/>
</dbReference>
<keyword evidence="3" id="KW-1185">Reference proteome</keyword>
<dbReference type="EMBL" id="CP044617">
    <property type="protein sequence ID" value="QRD91797.1"/>
    <property type="molecule type" value="Genomic_DNA"/>
</dbReference>
<dbReference type="SUPFAM" id="SSF81383">
    <property type="entry name" value="F-box domain"/>
    <property type="match status" value="1"/>
</dbReference>
<accession>A0A7U2R1B6</accession>
<feature type="domain" description="F-box" evidence="1">
    <location>
        <begin position="33"/>
        <end position="84"/>
    </location>
</feature>
<dbReference type="VEuPathDB" id="FungiDB:AFLA_013266"/>
<proteinExistence type="predicted"/>
<name>A0A7U2R1B6_ASPFN</name>
<protein>
    <recommendedName>
        <fullName evidence="1">F-box domain-containing protein</fullName>
    </recommendedName>
</protein>
<evidence type="ECO:0000313" key="3">
    <source>
        <dbReference type="Proteomes" id="UP000596276"/>
    </source>
</evidence>
<gene>
    <name evidence="2" type="ORF">F9C07_2210513</name>
</gene>
<dbReference type="InterPro" id="IPR001810">
    <property type="entry name" value="F-box_dom"/>
</dbReference>
<dbReference type="AlphaFoldDB" id="A0A7U2R1B6"/>
<evidence type="ECO:0000259" key="1">
    <source>
        <dbReference type="PROSITE" id="PS50181"/>
    </source>
</evidence>
<reference evidence="3" key="1">
    <citation type="journal article" date="2021" name="G3 (Bethesda)">
        <title>Chromosome assembled and annotated genome sequence of Aspergillus flavus NRRL 3357.</title>
        <authorList>
            <person name="Skerker J.M."/>
            <person name="Pianalto K.M."/>
            <person name="Mondo S.J."/>
            <person name="Yang K."/>
            <person name="Arkin A.P."/>
            <person name="Keller N.P."/>
            <person name="Grigoriev I.V."/>
            <person name="Louise Glass N.L."/>
        </authorList>
    </citation>
    <scope>NUCLEOTIDE SEQUENCE [LARGE SCALE GENOMIC DNA]</scope>
    <source>
        <strain evidence="3">ATCC 200026 / FGSC A1120 / IAM 13836 / NRRL 3357 / JCM 12722 / SRRC 167</strain>
    </source>
</reference>
<sequence length="336" mass="39430">MPLISKTKRHFLRSVCHSHIPTGKNEHTHRRFDPYILNLPTELLLLIFSLLPFPSQVCFALTCKHMYQLFSSVLDDERLCFPRVFSSKKFEIPSNEPHIPRNQVLTLLQNTRWAYCSGRLKLHPRSEFGLWLLPKPSLRKCMDNAGIEHLCGCISLTPRHQMRLERWLKTGFIDTSSDFYGNARIFQLSRDERGRPYLLHQCSMMDNADANIQLTMALLMDDDLCFIVNTRYEVRLRRPSPLPDWRAEPFIRCNGDAVYICTDWTLIEIIWCWATTNCSLCAMRAEQIVRLHGRLSTVVQGVRNLGRSFSDRAVRRWLYQSSVTWSAFHRWYTGFK</sequence>
<evidence type="ECO:0000313" key="2">
    <source>
        <dbReference type="EMBL" id="QRD91797.1"/>
    </source>
</evidence>
<dbReference type="VEuPathDB" id="FungiDB:F9C07_2210513"/>
<organism evidence="2 3">
    <name type="scientific">Aspergillus flavus (strain ATCC 200026 / FGSC A1120 / IAM 13836 / NRRL 3357 / JCM 12722 / SRRC 167)</name>
    <dbReference type="NCBI Taxonomy" id="332952"/>
    <lineage>
        <taxon>Eukaryota</taxon>
        <taxon>Fungi</taxon>
        <taxon>Dikarya</taxon>
        <taxon>Ascomycota</taxon>
        <taxon>Pezizomycotina</taxon>
        <taxon>Eurotiomycetes</taxon>
        <taxon>Eurotiomycetidae</taxon>
        <taxon>Eurotiales</taxon>
        <taxon>Aspergillaceae</taxon>
        <taxon>Aspergillus</taxon>
        <taxon>Aspergillus subgen. Circumdati</taxon>
    </lineage>
</organism>